<dbReference type="AlphaFoldDB" id="A0A081C4Z2"/>
<evidence type="ECO:0000313" key="5">
    <source>
        <dbReference type="Proteomes" id="UP000030661"/>
    </source>
</evidence>
<evidence type="ECO:0000256" key="1">
    <source>
        <dbReference type="ARBA" id="ARBA00022741"/>
    </source>
</evidence>
<dbReference type="GO" id="GO:0005524">
    <property type="term" value="F:ATP binding"/>
    <property type="evidence" value="ECO:0007669"/>
    <property type="project" value="UniProtKB-KW"/>
</dbReference>
<protein>
    <submittedName>
        <fullName evidence="4">Putative transcriptional regulator, Fis family</fullName>
    </submittedName>
</protein>
<name>A0A081C4Z2_VECG1</name>
<reference evidence="4" key="1">
    <citation type="journal article" date="2015" name="PeerJ">
        <title>First genomic representation of candidate bacterial phylum KSB3 points to enhanced environmental sensing as a trigger of wastewater bulking.</title>
        <authorList>
            <person name="Sekiguchi Y."/>
            <person name="Ohashi A."/>
            <person name="Parks D.H."/>
            <person name="Yamauchi T."/>
            <person name="Tyson G.W."/>
            <person name="Hugenholtz P."/>
        </authorList>
    </citation>
    <scope>NUCLEOTIDE SEQUENCE [LARGE SCALE GENOMIC DNA]</scope>
</reference>
<dbReference type="Pfam" id="PF25601">
    <property type="entry name" value="AAA_lid_14"/>
    <property type="match status" value="1"/>
</dbReference>
<evidence type="ECO:0000313" key="4">
    <source>
        <dbReference type="EMBL" id="GAK59647.1"/>
    </source>
</evidence>
<keyword evidence="2" id="KW-0067">ATP-binding</keyword>
<gene>
    <name evidence="4" type="ORF">U27_06632</name>
</gene>
<accession>A0A081C4Z2</accession>
<dbReference type="PANTHER" id="PTHR32071">
    <property type="entry name" value="TRANSCRIPTIONAL REGULATORY PROTEIN"/>
    <property type="match status" value="1"/>
</dbReference>
<dbReference type="HOGENOM" id="CLU_773073_0_0_0"/>
<feature type="domain" description="Sigma-54 factor interaction" evidence="3">
    <location>
        <begin position="8"/>
        <end position="235"/>
    </location>
</feature>
<organism evidence="4">
    <name type="scientific">Vecturithrix granuli</name>
    <dbReference type="NCBI Taxonomy" id="1499967"/>
    <lineage>
        <taxon>Bacteria</taxon>
        <taxon>Candidatus Moduliflexota</taxon>
        <taxon>Candidatus Vecturitrichia</taxon>
        <taxon>Candidatus Vecturitrichales</taxon>
        <taxon>Candidatus Vecturitrichaceae</taxon>
        <taxon>Candidatus Vecturithrix</taxon>
    </lineage>
</organism>
<keyword evidence="5" id="KW-1185">Reference proteome</keyword>
<dbReference type="STRING" id="1499967.U27_06632"/>
<dbReference type="GO" id="GO:0006355">
    <property type="term" value="P:regulation of DNA-templated transcription"/>
    <property type="evidence" value="ECO:0007669"/>
    <property type="project" value="InterPro"/>
</dbReference>
<dbReference type="PROSITE" id="PS50045">
    <property type="entry name" value="SIGMA54_INTERACT_4"/>
    <property type="match status" value="1"/>
</dbReference>
<evidence type="ECO:0000256" key="2">
    <source>
        <dbReference type="ARBA" id="ARBA00022840"/>
    </source>
</evidence>
<dbReference type="Gene3D" id="3.40.50.300">
    <property type="entry name" value="P-loop containing nucleotide triphosphate hydrolases"/>
    <property type="match status" value="1"/>
</dbReference>
<dbReference type="InterPro" id="IPR058031">
    <property type="entry name" value="AAA_lid_NorR"/>
</dbReference>
<dbReference type="EMBL" id="DF820470">
    <property type="protein sequence ID" value="GAK59647.1"/>
    <property type="molecule type" value="Genomic_DNA"/>
</dbReference>
<dbReference type="SUPFAM" id="SSF52540">
    <property type="entry name" value="P-loop containing nucleoside triphosphate hydrolases"/>
    <property type="match status" value="1"/>
</dbReference>
<dbReference type="Pfam" id="PF00158">
    <property type="entry name" value="Sigma54_activat"/>
    <property type="match status" value="1"/>
</dbReference>
<proteinExistence type="predicted"/>
<dbReference type="eggNOG" id="COG3829">
    <property type="taxonomic scope" value="Bacteria"/>
</dbReference>
<dbReference type="InterPro" id="IPR002078">
    <property type="entry name" value="Sigma_54_int"/>
</dbReference>
<dbReference type="InterPro" id="IPR027417">
    <property type="entry name" value="P-loop_NTPase"/>
</dbReference>
<dbReference type="Gene3D" id="1.10.8.60">
    <property type="match status" value="1"/>
</dbReference>
<sequence length="358" mass="40782">MGNLLEQIVYNSKAMQQVRTEVGPYIESATPILFWGETGSGMGFYAKAIHDASERAGKFIQIPGFSLDKDTVKQQFLGLEEKSGWLEEADGGTIFLKRISETPLAVQQTLLHLIGSQSVDGRLQFSHKGATETLEVNVRFIYSMAHNFNIALQDDLLRRDLVDELKKRGRIIHLPPLRERKEDILTLAENFLLNFNAKYQQQISAIDESAAEILQNYVWPGNMNELKQVIEQVFSQYPGLTTISAEHLPERITRPEIRGDQYSFKLKGDVKFMGRIISPLLKIESENQKLTLNTGDLTEVVRVEDPKFTPPKFKHYIFRLKDGGQITGKILDKKLRVETSFEPNYQVVAQDIYSIYLA</sequence>
<evidence type="ECO:0000259" key="3">
    <source>
        <dbReference type="PROSITE" id="PS50045"/>
    </source>
</evidence>
<keyword evidence="1" id="KW-0547">Nucleotide-binding</keyword>
<dbReference type="Proteomes" id="UP000030661">
    <property type="component" value="Unassembled WGS sequence"/>
</dbReference>